<accession>A0A1I6J196</accession>
<protein>
    <recommendedName>
        <fullName evidence="3">Integrase core domain-containing protein</fullName>
    </recommendedName>
</protein>
<reference evidence="1 2" key="1">
    <citation type="submission" date="2016-10" db="EMBL/GenBank/DDBJ databases">
        <authorList>
            <person name="de Groot N.N."/>
        </authorList>
    </citation>
    <scope>NUCLEOTIDE SEQUENCE [LARGE SCALE GENOMIC DNA]</scope>
    <source>
        <strain evidence="1 2">743A</strain>
    </source>
</reference>
<evidence type="ECO:0008006" key="3">
    <source>
        <dbReference type="Google" id="ProtNLM"/>
    </source>
</evidence>
<dbReference type="AlphaFoldDB" id="A0A1I6J196"/>
<keyword evidence="2" id="KW-1185">Reference proteome</keyword>
<dbReference type="EMBL" id="FOYZ01000004">
    <property type="protein sequence ID" value="SFR72709.1"/>
    <property type="molecule type" value="Genomic_DNA"/>
</dbReference>
<dbReference type="Proteomes" id="UP000199659">
    <property type="component" value="Unassembled WGS sequence"/>
</dbReference>
<sequence>MWKGNEKMVKNLKKKEGNRGESHVNDCWLTGELAGPVVLLNGCRTKTSLLFIEDYVSEMLLYGELFLTDGPCTVKNATKSALKTYGIPEKIVMAKQYFSEMSRFYKVFEGIGICTVYVDEKLFFRKVNRWKECFTKWKCRMERGRYASLKELNYLFLKMYYREYFNAIQPNYKMTPRERFLLDIDEIVFLDPAAVEESFNKKII</sequence>
<evidence type="ECO:0000313" key="2">
    <source>
        <dbReference type="Proteomes" id="UP000199659"/>
    </source>
</evidence>
<dbReference type="RefSeq" id="WP_092559920.1">
    <property type="nucleotide sequence ID" value="NZ_FOYZ01000004.1"/>
</dbReference>
<organism evidence="1 2">
    <name type="scientific">Anaeromicropila populeti</name>
    <dbReference type="NCBI Taxonomy" id="37658"/>
    <lineage>
        <taxon>Bacteria</taxon>
        <taxon>Bacillati</taxon>
        <taxon>Bacillota</taxon>
        <taxon>Clostridia</taxon>
        <taxon>Lachnospirales</taxon>
        <taxon>Lachnospiraceae</taxon>
        <taxon>Anaeromicropila</taxon>
    </lineage>
</organism>
<gene>
    <name evidence="1" type="ORF">SAMN05661086_01341</name>
</gene>
<evidence type="ECO:0000313" key="1">
    <source>
        <dbReference type="EMBL" id="SFR72709.1"/>
    </source>
</evidence>
<proteinExistence type="predicted"/>
<name>A0A1I6J196_9FIRM</name>
<dbReference type="STRING" id="37658.SAMN05661086_01341"/>